<dbReference type="Proteomes" id="UP000287361">
    <property type="component" value="Unassembled WGS sequence"/>
</dbReference>
<feature type="transmembrane region" description="Helical" evidence="1">
    <location>
        <begin position="157"/>
        <end position="177"/>
    </location>
</feature>
<reference evidence="2 3" key="1">
    <citation type="submission" date="2018-10" db="EMBL/GenBank/DDBJ databases">
        <title>Draft Genome Sequence of Anaerotignum sp. KCTC 15736.</title>
        <authorList>
            <person name="Choi S.H."/>
            <person name="Kim J.S."/>
            <person name="Kang S.W."/>
            <person name="Lee J.S."/>
            <person name="Park S.H."/>
        </authorList>
    </citation>
    <scope>NUCLEOTIDE SEQUENCE [LARGE SCALE GENOMIC DNA]</scope>
    <source>
        <strain evidence="2 3">KCTC 15736</strain>
    </source>
</reference>
<accession>A0A401LF06</accession>
<keyword evidence="3" id="KW-1185">Reference proteome</keyword>
<sequence>MDTKKAVLKGVLTMVVVALAGFLLFNGIGRHPYQPDELEGVFRKEAAARSVSGEGEVISETYGNSITFAMQTADGKRACATYGRSMFFDKYKELEFYTGVQGEEPAENIVYAERNDTITGDSITYSVNDGAIAYQATVRFGNDIGIQFSDEVRPMMYLKFMVVCLAAMGIFGVRIFLGRRQA</sequence>
<name>A0A401LF06_9FIRM</name>
<evidence type="ECO:0000256" key="1">
    <source>
        <dbReference type="SAM" id="Phobius"/>
    </source>
</evidence>
<evidence type="ECO:0000313" key="3">
    <source>
        <dbReference type="Proteomes" id="UP000287361"/>
    </source>
</evidence>
<organism evidence="2 3">
    <name type="scientific">Anaerotignum faecicola</name>
    <dbReference type="NCBI Taxonomy" id="2358141"/>
    <lineage>
        <taxon>Bacteria</taxon>
        <taxon>Bacillati</taxon>
        <taxon>Bacillota</taxon>
        <taxon>Clostridia</taxon>
        <taxon>Lachnospirales</taxon>
        <taxon>Anaerotignaceae</taxon>
        <taxon>Anaerotignum</taxon>
    </lineage>
</organism>
<dbReference type="EMBL" id="BHVZ01000010">
    <property type="protein sequence ID" value="GCB30146.1"/>
    <property type="molecule type" value="Genomic_DNA"/>
</dbReference>
<comment type="caution">
    <text evidence="2">The sequence shown here is derived from an EMBL/GenBank/DDBJ whole genome shotgun (WGS) entry which is preliminary data.</text>
</comment>
<evidence type="ECO:0000313" key="2">
    <source>
        <dbReference type="EMBL" id="GCB30146.1"/>
    </source>
</evidence>
<protein>
    <submittedName>
        <fullName evidence="2">Uncharacterized protein</fullName>
    </submittedName>
</protein>
<proteinExistence type="predicted"/>
<keyword evidence="1" id="KW-1133">Transmembrane helix</keyword>
<keyword evidence="1" id="KW-0812">Transmembrane</keyword>
<feature type="transmembrane region" description="Helical" evidence="1">
    <location>
        <begin position="7"/>
        <end position="28"/>
    </location>
</feature>
<gene>
    <name evidence="2" type="ORF">KGMB03357_18070</name>
</gene>
<dbReference type="AlphaFoldDB" id="A0A401LF06"/>
<keyword evidence="1" id="KW-0472">Membrane</keyword>